<evidence type="ECO:0000259" key="16">
    <source>
        <dbReference type="PROSITE" id="PS50886"/>
    </source>
</evidence>
<dbReference type="EC" id="6.1.1.10" evidence="14"/>
<dbReference type="GeneID" id="93876561"/>
<dbReference type="EMBL" id="CP000805">
    <property type="protein sequence ID" value="ACD71216.1"/>
    <property type="molecule type" value="Genomic_DNA"/>
</dbReference>
<dbReference type="SUPFAM" id="SSF57770">
    <property type="entry name" value="Methionyl-tRNA synthetase (MetRS), Zn-domain"/>
    <property type="match status" value="1"/>
</dbReference>
<comment type="catalytic activity">
    <reaction evidence="13 14">
        <text>tRNA(Met) + L-methionine + ATP = L-methionyl-tRNA(Met) + AMP + diphosphate</text>
        <dbReference type="Rhea" id="RHEA:13481"/>
        <dbReference type="Rhea" id="RHEA-COMP:9667"/>
        <dbReference type="Rhea" id="RHEA-COMP:9698"/>
        <dbReference type="ChEBI" id="CHEBI:30616"/>
        <dbReference type="ChEBI" id="CHEBI:33019"/>
        <dbReference type="ChEBI" id="CHEBI:57844"/>
        <dbReference type="ChEBI" id="CHEBI:78442"/>
        <dbReference type="ChEBI" id="CHEBI:78530"/>
        <dbReference type="ChEBI" id="CHEBI:456215"/>
        <dbReference type="EC" id="6.1.1.10"/>
    </reaction>
</comment>
<evidence type="ECO:0000256" key="8">
    <source>
        <dbReference type="ARBA" id="ARBA00022833"/>
    </source>
</evidence>
<dbReference type="GO" id="GO:0006431">
    <property type="term" value="P:methionyl-tRNA aminoacylation"/>
    <property type="evidence" value="ECO:0007669"/>
    <property type="project" value="UniProtKB-UniRule"/>
</dbReference>
<dbReference type="SUPFAM" id="SSF52374">
    <property type="entry name" value="Nucleotidylyl transferase"/>
    <property type="match status" value="1"/>
</dbReference>
<dbReference type="PANTHER" id="PTHR45765:SF1">
    <property type="entry name" value="METHIONINE--TRNA LIGASE, CYTOPLASMIC"/>
    <property type="match status" value="1"/>
</dbReference>
<feature type="compositionally biased region" description="Basic and acidic residues" evidence="15">
    <location>
        <begin position="620"/>
        <end position="635"/>
    </location>
</feature>
<dbReference type="InterPro" id="IPR023458">
    <property type="entry name" value="Met-tRNA_ligase_1"/>
</dbReference>
<evidence type="ECO:0000256" key="7">
    <source>
        <dbReference type="ARBA" id="ARBA00022741"/>
    </source>
</evidence>
<keyword evidence="8 14" id="KW-0862">Zinc</keyword>
<dbReference type="RefSeq" id="WP_010882243.1">
    <property type="nucleotide sequence ID" value="NC_010741.1"/>
</dbReference>
<evidence type="ECO:0000256" key="10">
    <source>
        <dbReference type="ARBA" id="ARBA00022884"/>
    </source>
</evidence>
<evidence type="ECO:0000256" key="2">
    <source>
        <dbReference type="ARBA" id="ARBA00004496"/>
    </source>
</evidence>
<dbReference type="InterPro" id="IPR041872">
    <property type="entry name" value="Anticodon_Met"/>
</dbReference>
<keyword evidence="5 14" id="KW-0820">tRNA-binding</keyword>
<dbReference type="KEGG" id="tpp:TPASS_0798"/>
<keyword evidence="7 14" id="KW-0547">Nucleotide-binding</keyword>
<organism evidence="17 18">
    <name type="scientific">Treponema pallidum subsp. pallidum (strain SS14)</name>
    <dbReference type="NCBI Taxonomy" id="455434"/>
    <lineage>
        <taxon>Bacteria</taxon>
        <taxon>Pseudomonadati</taxon>
        <taxon>Spirochaetota</taxon>
        <taxon>Spirochaetia</taxon>
        <taxon>Spirochaetales</taxon>
        <taxon>Treponemataceae</taxon>
        <taxon>Treponema</taxon>
    </lineage>
</organism>
<comment type="cofactor">
    <cofactor evidence="14">
        <name>Zn(2+)</name>
        <dbReference type="ChEBI" id="CHEBI:29105"/>
    </cofactor>
    <text evidence="14">Binds 1 zinc ion per subunit.</text>
</comment>
<dbReference type="PROSITE" id="PS50886">
    <property type="entry name" value="TRBD"/>
    <property type="match status" value="1"/>
</dbReference>
<feature type="short sequence motif" description="'HIGH' region" evidence="14">
    <location>
        <begin position="11"/>
        <end position="21"/>
    </location>
</feature>
<comment type="subcellular location">
    <subcellularLocation>
        <location evidence="2 14">Cytoplasm</location>
    </subcellularLocation>
</comment>
<dbReference type="PRINTS" id="PR01041">
    <property type="entry name" value="TRNASYNTHMET"/>
</dbReference>
<evidence type="ECO:0000256" key="13">
    <source>
        <dbReference type="ARBA" id="ARBA00047364"/>
    </source>
</evidence>
<feature type="binding site" evidence="14">
    <location>
        <position position="347"/>
    </location>
    <ligand>
        <name>ATP</name>
        <dbReference type="ChEBI" id="CHEBI:30616"/>
    </ligand>
</feature>
<evidence type="ECO:0000313" key="18">
    <source>
        <dbReference type="Proteomes" id="UP000001202"/>
    </source>
</evidence>
<dbReference type="InterPro" id="IPR015413">
    <property type="entry name" value="Methionyl/Leucyl_tRNA_Synth"/>
</dbReference>
<evidence type="ECO:0000313" key="17">
    <source>
        <dbReference type="EMBL" id="ACD71216.1"/>
    </source>
</evidence>
<keyword evidence="9 14" id="KW-0067">ATP-binding</keyword>
<accession>A0A0H3BK25</accession>
<evidence type="ECO:0000256" key="3">
    <source>
        <dbReference type="ARBA" id="ARBA00008258"/>
    </source>
</evidence>
<feature type="domain" description="TRNA-binding" evidence="16">
    <location>
        <begin position="648"/>
        <end position="753"/>
    </location>
</feature>
<dbReference type="FunFam" id="2.20.28.20:FF:000001">
    <property type="entry name" value="Methionine--tRNA ligase"/>
    <property type="match status" value="1"/>
</dbReference>
<dbReference type="GO" id="GO:0004825">
    <property type="term" value="F:methionine-tRNA ligase activity"/>
    <property type="evidence" value="ECO:0007669"/>
    <property type="project" value="UniProtKB-UniRule"/>
</dbReference>
<dbReference type="PROSITE" id="PS00178">
    <property type="entry name" value="AA_TRNA_LIGASE_I"/>
    <property type="match status" value="1"/>
</dbReference>
<reference evidence="17 18" key="1">
    <citation type="journal article" date="2008" name="BMC Microbiol.">
        <title>Complete genome sequence of Treponema pallidum ssp. pallidum strain SS14 determined with oligonucleotide arrays.</title>
        <authorList>
            <person name="Matejkova P."/>
            <person name="Strouhal M."/>
            <person name="Smajs D."/>
            <person name="Norris S.J."/>
            <person name="Palzkill T."/>
            <person name="Petrosino J.F."/>
            <person name="Sodergren E."/>
            <person name="Norton J.E."/>
            <person name="Singh J."/>
            <person name="Richmond T.A."/>
            <person name="Molla M.N."/>
            <person name="Albert T.J."/>
            <person name="Weinstock G.M."/>
        </authorList>
    </citation>
    <scope>NUCLEOTIDE SEQUENCE [LARGE SCALE GENOMIC DNA]</scope>
    <source>
        <strain evidence="17 18">SS14</strain>
    </source>
</reference>
<evidence type="ECO:0000256" key="11">
    <source>
        <dbReference type="ARBA" id="ARBA00022917"/>
    </source>
</evidence>
<dbReference type="Gene3D" id="3.40.50.620">
    <property type="entry name" value="HUPs"/>
    <property type="match status" value="1"/>
</dbReference>
<keyword evidence="4 14" id="KW-0963">Cytoplasm</keyword>
<dbReference type="PANTHER" id="PTHR45765">
    <property type="entry name" value="METHIONINE--TRNA LIGASE"/>
    <property type="match status" value="1"/>
</dbReference>
<dbReference type="HAMAP" id="MF_00098">
    <property type="entry name" value="Met_tRNA_synth_type1"/>
    <property type="match status" value="1"/>
</dbReference>
<dbReference type="Gene3D" id="2.40.50.140">
    <property type="entry name" value="Nucleic acid-binding proteins"/>
    <property type="match status" value="1"/>
</dbReference>
<evidence type="ECO:0000256" key="1">
    <source>
        <dbReference type="ARBA" id="ARBA00003314"/>
    </source>
</evidence>
<keyword evidence="11 14" id="KW-0648">Protein biosynthesis</keyword>
<dbReference type="CDD" id="cd07957">
    <property type="entry name" value="Anticodon_Ia_Met"/>
    <property type="match status" value="1"/>
</dbReference>
<comment type="function">
    <text evidence="1 14">Is required not only for elongation of protein synthesis but also for the initiation of all mRNA translation through initiator tRNA(fMet) aminoacylation.</text>
</comment>
<feature type="binding site" evidence="14">
    <location>
        <position position="142"/>
    </location>
    <ligand>
        <name>Zn(2+)</name>
        <dbReference type="ChEBI" id="CHEBI:29105"/>
    </ligand>
</feature>
<evidence type="ECO:0000256" key="12">
    <source>
        <dbReference type="ARBA" id="ARBA00023146"/>
    </source>
</evidence>
<evidence type="ECO:0000256" key="6">
    <source>
        <dbReference type="ARBA" id="ARBA00022598"/>
    </source>
</evidence>
<dbReference type="GO" id="GO:0000049">
    <property type="term" value="F:tRNA binding"/>
    <property type="evidence" value="ECO:0007669"/>
    <property type="project" value="UniProtKB-UniRule"/>
</dbReference>
<dbReference type="Proteomes" id="UP000001202">
    <property type="component" value="Chromosome"/>
</dbReference>
<evidence type="ECO:0000256" key="14">
    <source>
        <dbReference type="HAMAP-Rule" id="MF_00098"/>
    </source>
</evidence>
<dbReference type="AlphaFoldDB" id="A0A0H3BK25"/>
<dbReference type="InterPro" id="IPR014729">
    <property type="entry name" value="Rossmann-like_a/b/a_fold"/>
</dbReference>
<keyword evidence="12 14" id="KW-0030">Aminoacyl-tRNA synthetase</keyword>
<dbReference type="NCBIfam" id="NF001100">
    <property type="entry name" value="PRK00133.1"/>
    <property type="match status" value="1"/>
</dbReference>
<keyword evidence="14" id="KW-0479">Metal-binding</keyword>
<feature type="binding site" evidence="14">
    <location>
        <position position="145"/>
    </location>
    <ligand>
        <name>Zn(2+)</name>
        <dbReference type="ChEBI" id="CHEBI:29105"/>
    </ligand>
</feature>
<evidence type="ECO:0000256" key="4">
    <source>
        <dbReference type="ARBA" id="ARBA00022490"/>
    </source>
</evidence>
<dbReference type="InterPro" id="IPR009080">
    <property type="entry name" value="tRNAsynth_Ia_anticodon-bd"/>
</dbReference>
<dbReference type="Pfam" id="PF01588">
    <property type="entry name" value="tRNA_bind"/>
    <property type="match status" value="1"/>
</dbReference>
<dbReference type="CDD" id="cd00814">
    <property type="entry name" value="MetRS_core"/>
    <property type="match status" value="1"/>
</dbReference>
<dbReference type="InterPro" id="IPR002547">
    <property type="entry name" value="tRNA-bd_dom"/>
</dbReference>
<dbReference type="GO" id="GO:0017101">
    <property type="term" value="C:aminoacyl-tRNA synthetase multienzyme complex"/>
    <property type="evidence" value="ECO:0007669"/>
    <property type="project" value="TreeGrafter"/>
</dbReference>
<feature type="binding site" evidence="14">
    <location>
        <position position="155"/>
    </location>
    <ligand>
        <name>Zn(2+)</name>
        <dbReference type="ChEBI" id="CHEBI:29105"/>
    </ligand>
</feature>
<evidence type="ECO:0000256" key="5">
    <source>
        <dbReference type="ARBA" id="ARBA00022555"/>
    </source>
</evidence>
<sequence>MTRKLITAALPYVNNVPHLGNLIQGLSADVFARFCRMRGYHTCFVCGTDEYGTASETRAAEQGLSPAQLCAHYHALHRDIYQWFDLSFDYFGRTTSDAHTELTQALFRHLDARGFISEHESAQAYCLHCARFLADRYLRGTCPHCRNAEARADQCEHCGVLLEPETLLNARCVSCGTAPEFRPTRHLYLNLPALEKAYRSWFCTTNHLWTKNAVRMTEGWLRTGLQERAITRDLRWGVPVPKAGFEQKVFYVWFDAPVGYISITKCGTEAASSQEGGGTDDGVKEKWQSWWLDQQDVELVQFVGKDNIPFHTLFFPCMLIGSGQRWTMLTRLSATEYLNYEGGKFSKSLGVGVFGSDAKESGIPSDLWRFYLLYHRPEKSDAHFTWHEFQERVNSELIGNLCNLVNRTLTFVARTYGGVVPAQDGARSTRAQVMEETLALREAVRNTAKRMTDLMEQVQLREAFREVFALSARANKALQDGAPWKTRAQDRERADALMRELCYVIRDVLILAHPFLPWYTQQAARFLGVQLSSCAPEGGGAVCAAKKDADTAQPDTVQPTLRWSDVGERKGLTQVHPPVILFRPLETETIAAYRARYAGTARDGAGVSVPRTAQMPTGMNKKETDAQQKKEEREMPPPSDTARLSAFFSERVVLKVARVLQVERHPNADMLFVETLDDGSGVERVIVSGLVPYMAADALRGAHVLIVDNLQPRSLRGVRSCGMLLAAEYVDAQGTKAIELVQAPWALPGERATLASAPPVITPHGSAVIDADAFFSVPIRVVNYAVEVAGEPLMVGGRPLVMQRVKEGTVG</sequence>
<dbReference type="SUPFAM" id="SSF47323">
    <property type="entry name" value="Anticodon-binding domain of a subclass of class I aminoacyl-tRNA synthetases"/>
    <property type="match status" value="1"/>
</dbReference>
<comment type="subunit">
    <text evidence="14">Homodimer.</text>
</comment>
<feature type="region of interest" description="Disordered" evidence="15">
    <location>
        <begin position="606"/>
        <end position="640"/>
    </location>
</feature>
<feature type="short sequence motif" description="'KMSKS' region" evidence="14">
    <location>
        <begin position="344"/>
        <end position="348"/>
    </location>
</feature>
<dbReference type="InterPro" id="IPR033911">
    <property type="entry name" value="MetRS_core"/>
</dbReference>
<dbReference type="Gene3D" id="1.10.730.10">
    <property type="entry name" value="Isoleucyl-tRNA Synthetase, Domain 1"/>
    <property type="match status" value="1"/>
</dbReference>
<evidence type="ECO:0000256" key="9">
    <source>
        <dbReference type="ARBA" id="ARBA00022840"/>
    </source>
</evidence>
<proteinExistence type="inferred from homology"/>
<protein>
    <recommendedName>
        <fullName evidence="14">Methionine--tRNA ligase</fullName>
        <ecNumber evidence="14">6.1.1.10</ecNumber>
    </recommendedName>
    <alternativeName>
        <fullName evidence="14">Methionyl-tRNA synthetase</fullName>
        <shortName evidence="14">MetRS</shortName>
    </alternativeName>
</protein>
<dbReference type="SUPFAM" id="SSF50249">
    <property type="entry name" value="Nucleic acid-binding proteins"/>
    <property type="match status" value="1"/>
</dbReference>
<dbReference type="GO" id="GO:0005829">
    <property type="term" value="C:cytosol"/>
    <property type="evidence" value="ECO:0007669"/>
    <property type="project" value="TreeGrafter"/>
</dbReference>
<dbReference type="Gene3D" id="2.20.28.20">
    <property type="entry name" value="Methionyl-tRNA synthetase, Zn-domain"/>
    <property type="match status" value="1"/>
</dbReference>
<dbReference type="InterPro" id="IPR014758">
    <property type="entry name" value="Met-tRNA_synth"/>
</dbReference>
<keyword evidence="10 14" id="KW-0694">RNA-binding</keyword>
<keyword evidence="6 14" id="KW-0436">Ligase</keyword>
<dbReference type="Pfam" id="PF09334">
    <property type="entry name" value="tRNA-synt_1g"/>
    <property type="match status" value="1"/>
</dbReference>
<dbReference type="CDD" id="cd02153">
    <property type="entry name" value="tRNA_bindingDomain"/>
    <property type="match status" value="1"/>
</dbReference>
<gene>
    <name evidence="14 17" type="primary">metG</name>
    <name evidence="17" type="ordered locus">TPASS_0798</name>
</gene>
<dbReference type="InterPro" id="IPR001412">
    <property type="entry name" value="aa-tRNA-synth_I_CS"/>
</dbReference>
<dbReference type="PATRIC" id="fig|455434.6.peg.786"/>
<feature type="binding site" evidence="14">
    <location>
        <position position="158"/>
    </location>
    <ligand>
        <name>Zn(2+)</name>
        <dbReference type="ChEBI" id="CHEBI:29105"/>
    </ligand>
</feature>
<dbReference type="InterPro" id="IPR012340">
    <property type="entry name" value="NA-bd_OB-fold"/>
</dbReference>
<evidence type="ECO:0000256" key="15">
    <source>
        <dbReference type="SAM" id="MobiDB-lite"/>
    </source>
</evidence>
<dbReference type="NCBIfam" id="TIGR00398">
    <property type="entry name" value="metG"/>
    <property type="match status" value="1"/>
</dbReference>
<dbReference type="SMR" id="A0A0H3BK25"/>
<name>A0A0H3BK25_TREPS</name>
<dbReference type="GO" id="GO:0046872">
    <property type="term" value="F:metal ion binding"/>
    <property type="evidence" value="ECO:0007669"/>
    <property type="project" value="UniProtKB-KW"/>
</dbReference>
<dbReference type="Pfam" id="PF19303">
    <property type="entry name" value="Anticodon_3"/>
    <property type="match status" value="1"/>
</dbReference>
<dbReference type="InterPro" id="IPR029038">
    <property type="entry name" value="MetRS_Zn"/>
</dbReference>
<dbReference type="GO" id="GO:0005524">
    <property type="term" value="F:ATP binding"/>
    <property type="evidence" value="ECO:0007669"/>
    <property type="project" value="UniProtKB-UniRule"/>
</dbReference>
<comment type="similarity">
    <text evidence="3 14">Belongs to the class-I aminoacyl-tRNA synthetase family. MetG type 1 subfamily.</text>
</comment>